<keyword evidence="6 11" id="KW-0547">Nucleotide-binding</keyword>
<reference evidence="15" key="1">
    <citation type="journal article" date="2014" name="Int. J. Syst. Evol. Microbiol.">
        <title>Complete genome sequence of Corynebacterium casei LMG S-19264T (=DSM 44701T), isolated from a smear-ripened cheese.</title>
        <authorList>
            <consortium name="US DOE Joint Genome Institute (JGI-PGF)"/>
            <person name="Walter F."/>
            <person name="Albersmeier A."/>
            <person name="Kalinowski J."/>
            <person name="Ruckert C."/>
        </authorList>
    </citation>
    <scope>NUCLEOTIDE SEQUENCE</scope>
    <source>
        <strain evidence="15">CGMCC 1.15454</strain>
    </source>
</reference>
<dbReference type="InterPro" id="IPR032810">
    <property type="entry name" value="CCA-adding_enz_C"/>
</dbReference>
<keyword evidence="16" id="KW-1185">Reference proteome</keyword>
<feature type="domain" description="tRNA nucleotidyltransferase/poly(A) polymerase RNA and SrmB- binding" evidence="13">
    <location>
        <begin position="176"/>
        <end position="233"/>
    </location>
</feature>
<dbReference type="SUPFAM" id="SSF81301">
    <property type="entry name" value="Nucleotidyltransferase"/>
    <property type="match status" value="1"/>
</dbReference>
<evidence type="ECO:0000256" key="4">
    <source>
        <dbReference type="ARBA" id="ARBA00022695"/>
    </source>
</evidence>
<dbReference type="InterPro" id="IPR023068">
    <property type="entry name" value="CCA-adding_enz_firmicutes"/>
</dbReference>
<name>A0A9W5TUZ7_9BACI</name>
<evidence type="ECO:0000256" key="10">
    <source>
        <dbReference type="ARBA" id="ARBA00022884"/>
    </source>
</evidence>
<comment type="similarity">
    <text evidence="11">Belongs to the tRNA nucleotidyltransferase/poly(A) polymerase family. Bacterial CCA-adding enzyme type 3 subfamily.</text>
</comment>
<dbReference type="Gene3D" id="1.10.3090.10">
    <property type="entry name" value="cca-adding enzyme, domain 2"/>
    <property type="match status" value="1"/>
</dbReference>
<keyword evidence="8 11" id="KW-0067">ATP-binding</keyword>
<feature type="binding site" evidence="11">
    <location>
        <position position="170"/>
    </location>
    <ligand>
        <name>CTP</name>
        <dbReference type="ChEBI" id="CHEBI:37563"/>
    </ligand>
</feature>
<dbReference type="Pfam" id="PF01743">
    <property type="entry name" value="PolyA_pol"/>
    <property type="match status" value="1"/>
</dbReference>
<dbReference type="Pfam" id="PF12627">
    <property type="entry name" value="PolyA_pol_RNAbd"/>
    <property type="match status" value="1"/>
</dbReference>
<proteinExistence type="inferred from homology"/>
<comment type="caution">
    <text evidence="15">The sequence shown here is derived from an EMBL/GenBank/DDBJ whole genome shotgun (WGS) entry which is preliminary data.</text>
</comment>
<dbReference type="HAMAP" id="MF_01263">
    <property type="entry name" value="CCA_bact_type3"/>
    <property type="match status" value="1"/>
</dbReference>
<comment type="catalytic activity">
    <reaction evidence="11">
        <text>a tRNA with a 3' CCA end + 2 CTP + ATP = a tRNA with a 3' CCACCA end + 3 diphosphate</text>
        <dbReference type="Rhea" id="RHEA:76235"/>
        <dbReference type="Rhea" id="RHEA-COMP:10468"/>
        <dbReference type="Rhea" id="RHEA-COMP:18655"/>
        <dbReference type="ChEBI" id="CHEBI:30616"/>
        <dbReference type="ChEBI" id="CHEBI:33019"/>
        <dbReference type="ChEBI" id="CHEBI:37563"/>
        <dbReference type="ChEBI" id="CHEBI:83071"/>
        <dbReference type="ChEBI" id="CHEBI:195187"/>
    </reaction>
</comment>
<evidence type="ECO:0000313" key="15">
    <source>
        <dbReference type="EMBL" id="GGB33331.1"/>
    </source>
</evidence>
<dbReference type="InterPro" id="IPR002646">
    <property type="entry name" value="PolA_pol_head_dom"/>
</dbReference>
<evidence type="ECO:0000256" key="3">
    <source>
        <dbReference type="ARBA" id="ARBA00022694"/>
    </source>
</evidence>
<dbReference type="AlphaFoldDB" id="A0A9W5TUZ7"/>
<feature type="binding site" evidence="11">
    <location>
        <position position="47"/>
    </location>
    <ligand>
        <name>Mg(2+)</name>
        <dbReference type="ChEBI" id="CHEBI:18420"/>
    </ligand>
</feature>
<protein>
    <recommendedName>
        <fullName evidence="11">CCA-adding enzyme</fullName>
        <ecNumber evidence="11">2.7.7.72</ecNumber>
    </recommendedName>
    <alternativeName>
        <fullName evidence="11">CCA tRNA nucleotidyltransferase</fullName>
    </alternativeName>
    <alternativeName>
        <fullName evidence="11">tRNA CCA-pyrophosphorylase</fullName>
    </alternativeName>
    <alternativeName>
        <fullName evidence="11">tRNA adenylyl-/cytidylyl- transferase</fullName>
    </alternativeName>
    <alternativeName>
        <fullName evidence="11">tRNA nucleotidyltransferase</fullName>
    </alternativeName>
    <alternativeName>
        <fullName evidence="11">tRNA-NT</fullName>
    </alternativeName>
</protein>
<dbReference type="Pfam" id="PF13735">
    <property type="entry name" value="tRNA_NucTran2_2"/>
    <property type="match status" value="1"/>
</dbReference>
<organism evidence="15 16">
    <name type="scientific">Lentibacillus populi</name>
    <dbReference type="NCBI Taxonomy" id="1827502"/>
    <lineage>
        <taxon>Bacteria</taxon>
        <taxon>Bacillati</taxon>
        <taxon>Bacillota</taxon>
        <taxon>Bacilli</taxon>
        <taxon>Bacillales</taxon>
        <taxon>Bacillaceae</taxon>
        <taxon>Lentibacillus</taxon>
    </lineage>
</organism>
<reference evidence="15" key="2">
    <citation type="submission" date="2020-09" db="EMBL/GenBank/DDBJ databases">
        <authorList>
            <person name="Sun Q."/>
            <person name="Zhou Y."/>
        </authorList>
    </citation>
    <scope>NUCLEOTIDE SEQUENCE</scope>
    <source>
        <strain evidence="15">CGMCC 1.15454</strain>
    </source>
</reference>
<evidence type="ECO:0000313" key="16">
    <source>
        <dbReference type="Proteomes" id="UP000621492"/>
    </source>
</evidence>
<dbReference type="PANTHER" id="PTHR46173">
    <property type="entry name" value="CCA TRNA NUCLEOTIDYLTRANSFERASE 1, MITOCHONDRIAL"/>
    <property type="match status" value="1"/>
</dbReference>
<feature type="binding site" evidence="11">
    <location>
        <position position="34"/>
    </location>
    <ligand>
        <name>ATP</name>
        <dbReference type="ChEBI" id="CHEBI:30616"/>
    </ligand>
</feature>
<keyword evidence="10 11" id="KW-0694">RNA-binding</keyword>
<dbReference type="InterPro" id="IPR050264">
    <property type="entry name" value="Bact_CCA-adding_enz_type3_sf"/>
</dbReference>
<comment type="cofactor">
    <cofactor evidence="1 11">
        <name>Mg(2+)</name>
        <dbReference type="ChEBI" id="CHEBI:18420"/>
    </cofactor>
</comment>
<dbReference type="GO" id="GO:0000049">
    <property type="term" value="F:tRNA binding"/>
    <property type="evidence" value="ECO:0007669"/>
    <property type="project" value="UniProtKB-UniRule"/>
</dbReference>
<dbReference type="InterPro" id="IPR032828">
    <property type="entry name" value="PolyA_RNA-bd"/>
</dbReference>
<evidence type="ECO:0000256" key="8">
    <source>
        <dbReference type="ARBA" id="ARBA00022840"/>
    </source>
</evidence>
<dbReference type="Proteomes" id="UP000621492">
    <property type="component" value="Unassembled WGS sequence"/>
</dbReference>
<dbReference type="Gene3D" id="1.10.246.80">
    <property type="match status" value="1"/>
</dbReference>
<feature type="binding site" evidence="11">
    <location>
        <position position="118"/>
    </location>
    <ligand>
        <name>ATP</name>
        <dbReference type="ChEBI" id="CHEBI:30616"/>
    </ligand>
</feature>
<dbReference type="Gene3D" id="3.30.460.10">
    <property type="entry name" value="Beta Polymerase, domain 2"/>
    <property type="match status" value="1"/>
</dbReference>
<feature type="binding site" evidence="11">
    <location>
        <position position="118"/>
    </location>
    <ligand>
        <name>CTP</name>
        <dbReference type="ChEBI" id="CHEBI:37563"/>
    </ligand>
</feature>
<dbReference type="Gene3D" id="1.20.58.560">
    <property type="match status" value="1"/>
</dbReference>
<dbReference type="GO" id="GO:0000287">
    <property type="term" value="F:magnesium ion binding"/>
    <property type="evidence" value="ECO:0007669"/>
    <property type="project" value="UniProtKB-UniRule"/>
</dbReference>
<evidence type="ECO:0000256" key="11">
    <source>
        <dbReference type="HAMAP-Rule" id="MF_01263"/>
    </source>
</evidence>
<feature type="binding site" evidence="11">
    <location>
        <position position="167"/>
    </location>
    <ligand>
        <name>CTP</name>
        <dbReference type="ChEBI" id="CHEBI:37563"/>
    </ligand>
</feature>
<comment type="subunit">
    <text evidence="11">Homodimer.</text>
</comment>
<feature type="binding site" evidence="11">
    <location>
        <position position="37"/>
    </location>
    <ligand>
        <name>ATP</name>
        <dbReference type="ChEBI" id="CHEBI:30616"/>
    </ligand>
</feature>
<dbReference type="GO" id="GO:0042245">
    <property type="term" value="P:RNA repair"/>
    <property type="evidence" value="ECO:0007669"/>
    <property type="project" value="UniProtKB-KW"/>
</dbReference>
<comment type="miscellaneous">
    <text evidence="11">A single active site specifically recognizes both ATP and CTP and is responsible for their addition.</text>
</comment>
<feature type="binding site" evidence="11">
    <location>
        <position position="170"/>
    </location>
    <ligand>
        <name>ATP</name>
        <dbReference type="ChEBI" id="CHEBI:30616"/>
    </ligand>
</feature>
<evidence type="ECO:0000259" key="13">
    <source>
        <dbReference type="Pfam" id="PF12627"/>
    </source>
</evidence>
<evidence type="ECO:0000259" key="14">
    <source>
        <dbReference type="Pfam" id="PF13735"/>
    </source>
</evidence>
<evidence type="ECO:0000256" key="7">
    <source>
        <dbReference type="ARBA" id="ARBA00022800"/>
    </source>
</evidence>
<dbReference type="InterPro" id="IPR043519">
    <property type="entry name" value="NT_sf"/>
</dbReference>
<feature type="binding site" evidence="11">
    <location>
        <position position="34"/>
    </location>
    <ligand>
        <name>CTP</name>
        <dbReference type="ChEBI" id="CHEBI:37563"/>
    </ligand>
</feature>
<feature type="binding site" evidence="11">
    <location>
        <position position="161"/>
    </location>
    <ligand>
        <name>ATP</name>
        <dbReference type="ChEBI" id="CHEBI:30616"/>
    </ligand>
</feature>
<feature type="domain" description="Poly A polymerase head" evidence="12">
    <location>
        <begin position="29"/>
        <end position="149"/>
    </location>
</feature>
<gene>
    <name evidence="11 15" type="primary">cca</name>
    <name evidence="15" type="ORF">GCM10011409_08410</name>
</gene>
<evidence type="ECO:0000256" key="6">
    <source>
        <dbReference type="ARBA" id="ARBA00022741"/>
    </source>
</evidence>
<dbReference type="SUPFAM" id="SSF81891">
    <property type="entry name" value="Poly A polymerase C-terminal region-like"/>
    <property type="match status" value="1"/>
</dbReference>
<feature type="binding site" evidence="11">
    <location>
        <position position="164"/>
    </location>
    <ligand>
        <name>CTP</name>
        <dbReference type="ChEBI" id="CHEBI:37563"/>
    </ligand>
</feature>
<keyword evidence="2 11" id="KW-0808">Transferase</keyword>
<dbReference type="PANTHER" id="PTHR46173:SF1">
    <property type="entry name" value="CCA TRNA NUCLEOTIDYLTRANSFERASE 1, MITOCHONDRIAL"/>
    <property type="match status" value="1"/>
</dbReference>
<feature type="binding site" evidence="11">
    <location>
        <position position="167"/>
    </location>
    <ligand>
        <name>ATP</name>
        <dbReference type="ChEBI" id="CHEBI:30616"/>
    </ligand>
</feature>
<dbReference type="GO" id="GO:0005524">
    <property type="term" value="F:ATP binding"/>
    <property type="evidence" value="ECO:0007669"/>
    <property type="project" value="UniProtKB-UniRule"/>
</dbReference>
<feature type="binding site" evidence="11">
    <location>
        <position position="164"/>
    </location>
    <ligand>
        <name>ATP</name>
        <dbReference type="ChEBI" id="CHEBI:30616"/>
    </ligand>
</feature>
<keyword evidence="7 11" id="KW-0692">RNA repair</keyword>
<accession>A0A9W5TUZ7</accession>
<dbReference type="GO" id="GO:0004810">
    <property type="term" value="F:CCA tRNA nucleotidyltransferase activity"/>
    <property type="evidence" value="ECO:0007669"/>
    <property type="project" value="UniProtKB-UniRule"/>
</dbReference>
<feature type="binding site" evidence="11">
    <location>
        <position position="37"/>
    </location>
    <ligand>
        <name>CTP</name>
        <dbReference type="ChEBI" id="CHEBI:37563"/>
    </ligand>
</feature>
<dbReference type="EMBL" id="BMJD01000004">
    <property type="protein sequence ID" value="GGB33331.1"/>
    <property type="molecule type" value="Genomic_DNA"/>
</dbReference>
<sequence>MKNGDVMEKNPFELAKPILKKLVDHGYQAFFVGGCVRDMLLDRPIGDVDIATSAQPHEVQELFEKVIPVGIKHGTVIVRHQHESYEVTTFRLDGEYSDSRHPDDVEFIQTIDQDLKRRDFTINALAMDLHGHVIDRFAGKKDLERRLIRTVGNGNERFSEDPLRIIRALRFASQLGFTIEQETLSNMIRQRPQINGLAVERITTEVTKLFSGAFVNKGLDYLKSTEIYKQLPVMIEYPYMIKNLPNPIKPLQSFGEVIALFHFTEPDVKVDRWAKSWKCSNKIKQEAEQLANALFHYQQFGLDRWLVYRLNTSIFPGFIRLGENLFARFLVTLDDLQQMTEDLAIHSIRELDIDGNDLIQLFPELKKGPWIKNYLSRLEKAVVNGKLKNNKTELKEWIKWNPPETN</sequence>
<keyword evidence="9 11" id="KW-0460">Magnesium</keyword>
<feature type="binding site" evidence="11">
    <location>
        <position position="161"/>
    </location>
    <ligand>
        <name>CTP</name>
        <dbReference type="ChEBI" id="CHEBI:37563"/>
    </ligand>
</feature>
<evidence type="ECO:0000256" key="1">
    <source>
        <dbReference type="ARBA" id="ARBA00001946"/>
    </source>
</evidence>
<comment type="function">
    <text evidence="11">Catalyzes the addition and repair of the essential 3'-terminal CCA sequence in tRNAs without using a nucleic acid template. Adds these three nucleotides in the order of C, C, and A to the tRNA nucleotide-73, using CTP and ATP as substrates and producing inorganic pyrophosphate. tRNA 3'-terminal CCA addition is required both for tRNA processing and repair. Also involved in tRNA surveillance by mediating tandem CCA addition to generate a CCACCA at the 3' terminus of unstable tRNAs. While stable tRNAs receive only 3'-terminal CCA, unstable tRNAs are marked with CCACCA and rapidly degraded.</text>
</comment>
<keyword evidence="5 11" id="KW-0479">Metal-binding</keyword>
<evidence type="ECO:0000256" key="9">
    <source>
        <dbReference type="ARBA" id="ARBA00022842"/>
    </source>
</evidence>
<feature type="domain" description="CCA-adding enzyme C-terminal" evidence="14">
    <location>
        <begin position="261"/>
        <end position="398"/>
    </location>
</feature>
<keyword evidence="3 11" id="KW-0819">tRNA processing</keyword>
<evidence type="ECO:0000256" key="2">
    <source>
        <dbReference type="ARBA" id="ARBA00022679"/>
    </source>
</evidence>
<dbReference type="NCBIfam" id="NF009814">
    <property type="entry name" value="PRK13299.1"/>
    <property type="match status" value="1"/>
</dbReference>
<keyword evidence="4 11" id="KW-0548">Nucleotidyltransferase</keyword>
<evidence type="ECO:0000259" key="12">
    <source>
        <dbReference type="Pfam" id="PF01743"/>
    </source>
</evidence>
<dbReference type="EC" id="2.7.7.72" evidence="11"/>
<dbReference type="PROSITE" id="PS51257">
    <property type="entry name" value="PROKAR_LIPOPROTEIN"/>
    <property type="match status" value="1"/>
</dbReference>
<evidence type="ECO:0000256" key="5">
    <source>
        <dbReference type="ARBA" id="ARBA00022723"/>
    </source>
</evidence>
<comment type="catalytic activity">
    <reaction evidence="11">
        <text>a tRNA precursor + 2 CTP + ATP = a tRNA with a 3' CCA end + 3 diphosphate</text>
        <dbReference type="Rhea" id="RHEA:14433"/>
        <dbReference type="Rhea" id="RHEA-COMP:10465"/>
        <dbReference type="Rhea" id="RHEA-COMP:10468"/>
        <dbReference type="ChEBI" id="CHEBI:30616"/>
        <dbReference type="ChEBI" id="CHEBI:33019"/>
        <dbReference type="ChEBI" id="CHEBI:37563"/>
        <dbReference type="ChEBI" id="CHEBI:74896"/>
        <dbReference type="ChEBI" id="CHEBI:83071"/>
        <dbReference type="EC" id="2.7.7.72"/>
    </reaction>
</comment>
<dbReference type="CDD" id="cd05398">
    <property type="entry name" value="NT_ClassII-CCAase"/>
    <property type="match status" value="1"/>
</dbReference>
<feature type="binding site" evidence="11">
    <location>
        <position position="49"/>
    </location>
    <ligand>
        <name>Mg(2+)</name>
        <dbReference type="ChEBI" id="CHEBI:18420"/>
    </ligand>
</feature>
<dbReference type="GO" id="GO:0001680">
    <property type="term" value="P:tRNA 3'-terminal CCA addition"/>
    <property type="evidence" value="ECO:0007669"/>
    <property type="project" value="UniProtKB-UniRule"/>
</dbReference>